<sequence length="112" mass="13233">MAIAYAKLYELIHKKIKDEREADELYNAIIEIIKESKVIVKNELKDELKDELATKKDIDLVREEMKAMEERILRYVDNRFNQLLIVQLIILFAIIITNPNAIELIKLLFGFK</sequence>
<accession>A0A832W686</accession>
<dbReference type="EMBL" id="DUJR01000012">
    <property type="protein sequence ID" value="HII59478.1"/>
    <property type="molecule type" value="Genomic_DNA"/>
</dbReference>
<dbReference type="OMA" id="IDERFYK"/>
<keyword evidence="1" id="KW-0812">Transmembrane</keyword>
<keyword evidence="1" id="KW-1133">Transmembrane helix</keyword>
<comment type="caution">
    <text evidence="2">The sequence shown here is derived from an EMBL/GenBank/DDBJ whole genome shotgun (WGS) entry which is preliminary data.</text>
</comment>
<dbReference type="RefSeq" id="WP_010870586.1">
    <property type="nucleotide sequence ID" value="NC_000909.1"/>
</dbReference>
<keyword evidence="1" id="KW-0472">Membrane</keyword>
<protein>
    <recommendedName>
        <fullName evidence="4">DUF1640 domain-containing protein</fullName>
    </recommendedName>
</protein>
<evidence type="ECO:0008006" key="4">
    <source>
        <dbReference type="Google" id="ProtNLM"/>
    </source>
</evidence>
<evidence type="ECO:0000256" key="1">
    <source>
        <dbReference type="SAM" id="Phobius"/>
    </source>
</evidence>
<dbReference type="Proteomes" id="UP000645676">
    <property type="component" value="Unassembled WGS sequence"/>
</dbReference>
<gene>
    <name evidence="2" type="ORF">HA335_02675</name>
</gene>
<dbReference type="AlphaFoldDB" id="A0A832W686"/>
<name>A0A832W686_9EURY</name>
<evidence type="ECO:0000313" key="3">
    <source>
        <dbReference type="Proteomes" id="UP000645676"/>
    </source>
</evidence>
<organism evidence="2 3">
    <name type="scientific">Methanocaldococcus jannaschii</name>
    <dbReference type="NCBI Taxonomy" id="2190"/>
    <lineage>
        <taxon>Archaea</taxon>
        <taxon>Methanobacteriati</taxon>
        <taxon>Methanobacteriota</taxon>
        <taxon>Methanomada group</taxon>
        <taxon>Methanococci</taxon>
        <taxon>Methanococcales</taxon>
        <taxon>Methanocaldococcaceae</taxon>
        <taxon>Methanocaldococcus</taxon>
    </lineage>
</organism>
<proteinExistence type="predicted"/>
<reference evidence="2" key="1">
    <citation type="journal article" date="2020" name="bioRxiv">
        <title>A rank-normalized archaeal taxonomy based on genome phylogeny resolves widespread incomplete and uneven classifications.</title>
        <authorList>
            <person name="Rinke C."/>
            <person name="Chuvochina M."/>
            <person name="Mussig A.J."/>
            <person name="Chaumeil P.-A."/>
            <person name="Waite D.W."/>
            <person name="Whitman W.B."/>
            <person name="Parks D.H."/>
            <person name="Hugenholtz P."/>
        </authorList>
    </citation>
    <scope>NUCLEOTIDE SEQUENCE</scope>
    <source>
        <strain evidence="2">UBA8849</strain>
    </source>
</reference>
<dbReference type="SMR" id="A0A832W686"/>
<feature type="transmembrane region" description="Helical" evidence="1">
    <location>
        <begin position="83"/>
        <end position="102"/>
    </location>
</feature>
<evidence type="ECO:0000313" key="2">
    <source>
        <dbReference type="EMBL" id="HII59478.1"/>
    </source>
</evidence>